<feature type="transmembrane region" description="Helical" evidence="1">
    <location>
        <begin position="16"/>
        <end position="40"/>
    </location>
</feature>
<organism evidence="2 3">
    <name type="scientific">Psychroflexus halocasei</name>
    <dbReference type="NCBI Taxonomy" id="908615"/>
    <lineage>
        <taxon>Bacteria</taxon>
        <taxon>Pseudomonadati</taxon>
        <taxon>Bacteroidota</taxon>
        <taxon>Flavobacteriia</taxon>
        <taxon>Flavobacteriales</taxon>
        <taxon>Flavobacteriaceae</taxon>
        <taxon>Psychroflexus</taxon>
    </lineage>
</organism>
<feature type="transmembrane region" description="Helical" evidence="1">
    <location>
        <begin position="143"/>
        <end position="167"/>
    </location>
</feature>
<dbReference type="InterPro" id="IPR005625">
    <property type="entry name" value="PepSY-ass_TM"/>
</dbReference>
<dbReference type="PANTHER" id="PTHR34219">
    <property type="entry name" value="IRON-REGULATED INNER MEMBRANE PROTEIN-RELATED"/>
    <property type="match status" value="1"/>
</dbReference>
<name>A0A1H4BEI2_9FLAO</name>
<evidence type="ECO:0000313" key="2">
    <source>
        <dbReference type="EMBL" id="SEA46506.1"/>
    </source>
</evidence>
<dbReference type="Proteomes" id="UP000198820">
    <property type="component" value="Unassembled WGS sequence"/>
</dbReference>
<keyword evidence="1" id="KW-0812">Transmembrane</keyword>
<keyword evidence="1" id="KW-1133">Transmembrane helix</keyword>
<evidence type="ECO:0000256" key="1">
    <source>
        <dbReference type="SAM" id="Phobius"/>
    </source>
</evidence>
<keyword evidence="1" id="KW-0472">Membrane</keyword>
<protein>
    <submittedName>
        <fullName evidence="2">Uncharacterized iron-regulated membrane protein</fullName>
    </submittedName>
</protein>
<dbReference type="EMBL" id="FNQF01000006">
    <property type="protein sequence ID" value="SEA46506.1"/>
    <property type="molecule type" value="Genomic_DNA"/>
</dbReference>
<dbReference type="Pfam" id="PF03929">
    <property type="entry name" value="PepSY_TM"/>
    <property type="match status" value="1"/>
</dbReference>
<gene>
    <name evidence="2" type="ORF">SAMN05421540_1069</name>
</gene>
<sequence>MKKNKDSVFRKFTNDVHLWLGIASGLILFLICLSGTILVFDKEIRAFFQEELVIENTDQKKISLDNLSSKLEKFGEVQSAKIPESDDKAYEFRIKTSPEKRRGEIFKVNPYTAEVLKPQKTFADAVMLFFFKMHRWLLFDSSIGRPIVGIATLIFLILTFSGLILWFPKKRIRWKSLKRGLKIKYKGKSSRLNHDLHNTLGFYASLFLIIMALTGLNWSFEWCRDLNSFVLGEKVFNRNALSAYKTTSLKDEAVSFDEIYQQSKTEFPFPGDVDINFPSTENDVFKIRKYHAESLSPVFYDQLIIDQNAEVLYKQAFKDHALNVQIASHIKALHTGEIYGWLSKWIYFLACLIATSLPITGSIIFANKLKLKRQKMLKQNLKVNWHRKF</sequence>
<keyword evidence="3" id="KW-1185">Reference proteome</keyword>
<reference evidence="2 3" key="1">
    <citation type="submission" date="2016-10" db="EMBL/GenBank/DDBJ databases">
        <authorList>
            <person name="de Groot N.N."/>
        </authorList>
    </citation>
    <scope>NUCLEOTIDE SEQUENCE [LARGE SCALE GENOMIC DNA]</scope>
    <source>
        <strain evidence="2 3">DSM 23581</strain>
    </source>
</reference>
<dbReference type="AlphaFoldDB" id="A0A1H4BEI2"/>
<feature type="transmembrane region" description="Helical" evidence="1">
    <location>
        <begin position="200"/>
        <end position="220"/>
    </location>
</feature>
<feature type="transmembrane region" description="Helical" evidence="1">
    <location>
        <begin position="345"/>
        <end position="366"/>
    </location>
</feature>
<evidence type="ECO:0000313" key="3">
    <source>
        <dbReference type="Proteomes" id="UP000198820"/>
    </source>
</evidence>
<dbReference type="RefSeq" id="WP_093244211.1">
    <property type="nucleotide sequence ID" value="NZ_FNQF01000006.1"/>
</dbReference>
<accession>A0A1H4BEI2</accession>
<dbReference type="STRING" id="908615.SAMN05421540_1069"/>
<proteinExistence type="predicted"/>